<evidence type="ECO:0000313" key="12">
    <source>
        <dbReference type="EMBL" id="CAG5128116.1"/>
    </source>
</evidence>
<keyword evidence="7 11" id="KW-1133">Transmembrane helix</keyword>
<dbReference type="AlphaFoldDB" id="A0A8S3ZLE6"/>
<keyword evidence="9" id="KW-0325">Glycoprotein</keyword>
<keyword evidence="3" id="KW-0328">Glycosyltransferase</keyword>
<evidence type="ECO:0000256" key="11">
    <source>
        <dbReference type="SAM" id="Phobius"/>
    </source>
</evidence>
<evidence type="ECO:0000313" key="13">
    <source>
        <dbReference type="Proteomes" id="UP000678393"/>
    </source>
</evidence>
<evidence type="ECO:0000256" key="5">
    <source>
        <dbReference type="ARBA" id="ARBA00022692"/>
    </source>
</evidence>
<evidence type="ECO:0000256" key="7">
    <source>
        <dbReference type="ARBA" id="ARBA00022989"/>
    </source>
</evidence>
<organism evidence="12 13">
    <name type="scientific">Candidula unifasciata</name>
    <dbReference type="NCBI Taxonomy" id="100452"/>
    <lineage>
        <taxon>Eukaryota</taxon>
        <taxon>Metazoa</taxon>
        <taxon>Spiralia</taxon>
        <taxon>Lophotrochozoa</taxon>
        <taxon>Mollusca</taxon>
        <taxon>Gastropoda</taxon>
        <taxon>Heterobranchia</taxon>
        <taxon>Euthyneura</taxon>
        <taxon>Panpulmonata</taxon>
        <taxon>Eupulmonata</taxon>
        <taxon>Stylommatophora</taxon>
        <taxon>Helicina</taxon>
        <taxon>Helicoidea</taxon>
        <taxon>Geomitridae</taxon>
        <taxon>Candidula</taxon>
    </lineage>
</organism>
<dbReference type="PANTHER" id="PTHR19297:SF185">
    <property type="entry name" value="BETA-1,3-GALACTOSYL-O-GLYCOSYL-GLYCOPROTEIN BETA-1,6-N-ACETYLGLUCOSAMINYLTRANSFERASE 3"/>
    <property type="match status" value="1"/>
</dbReference>
<dbReference type="Pfam" id="PF02485">
    <property type="entry name" value="Branch"/>
    <property type="match status" value="1"/>
</dbReference>
<evidence type="ECO:0000256" key="3">
    <source>
        <dbReference type="ARBA" id="ARBA00022676"/>
    </source>
</evidence>
<evidence type="ECO:0000256" key="8">
    <source>
        <dbReference type="ARBA" id="ARBA00023136"/>
    </source>
</evidence>
<keyword evidence="5 11" id="KW-0812">Transmembrane</keyword>
<keyword evidence="13" id="KW-1185">Reference proteome</keyword>
<dbReference type="GO" id="GO:0008375">
    <property type="term" value="F:acetylglucosaminyltransferase activity"/>
    <property type="evidence" value="ECO:0007669"/>
    <property type="project" value="TreeGrafter"/>
</dbReference>
<evidence type="ECO:0000256" key="6">
    <source>
        <dbReference type="ARBA" id="ARBA00022968"/>
    </source>
</evidence>
<dbReference type="OrthoDB" id="2019572at2759"/>
<proteinExistence type="inferred from homology"/>
<evidence type="ECO:0008006" key="14">
    <source>
        <dbReference type="Google" id="ProtNLM"/>
    </source>
</evidence>
<evidence type="ECO:0000256" key="2">
    <source>
        <dbReference type="ARBA" id="ARBA00004922"/>
    </source>
</evidence>
<accession>A0A8S3ZLE6</accession>
<keyword evidence="8 11" id="KW-0472">Membrane</keyword>
<evidence type="ECO:0000256" key="4">
    <source>
        <dbReference type="ARBA" id="ARBA00022679"/>
    </source>
</evidence>
<name>A0A8S3ZLE6_9EUPU</name>
<feature type="transmembrane region" description="Helical" evidence="11">
    <location>
        <begin position="12"/>
        <end position="30"/>
    </location>
</feature>
<protein>
    <recommendedName>
        <fullName evidence="14">Beta-1,3-galactosyl-O-glycosyl-glycoprotein beta-1,6-N-acetylglucosaminyltransferase</fullName>
    </recommendedName>
</protein>
<gene>
    <name evidence="12" type="ORF">CUNI_LOCUS13674</name>
</gene>
<comment type="pathway">
    <text evidence="2">Protein modification; protein glycosylation.</text>
</comment>
<dbReference type="GO" id="GO:0016020">
    <property type="term" value="C:membrane"/>
    <property type="evidence" value="ECO:0007669"/>
    <property type="project" value="UniProtKB-SubCell"/>
</dbReference>
<comment type="subcellular location">
    <subcellularLocation>
        <location evidence="1">Membrane</location>
        <topology evidence="1">Single-pass type II membrane protein</topology>
    </subcellularLocation>
</comment>
<evidence type="ECO:0000256" key="1">
    <source>
        <dbReference type="ARBA" id="ARBA00004606"/>
    </source>
</evidence>
<dbReference type="Proteomes" id="UP000678393">
    <property type="component" value="Unassembled WGS sequence"/>
</dbReference>
<reference evidence="12" key="1">
    <citation type="submission" date="2021-04" db="EMBL/GenBank/DDBJ databases">
        <authorList>
            <consortium name="Molecular Ecology Group"/>
        </authorList>
    </citation>
    <scope>NUCLEOTIDE SEQUENCE</scope>
</reference>
<comment type="similarity">
    <text evidence="10">Belongs to the glycosyltransferase 14 family.</text>
</comment>
<sequence length="469" mass="53817">MGDPKCTRPRCLATLIVVAVTSVFLCYYFLKVDLVSVMSEKVTNFDRSKYLIPKDAYDERVSIAVNTAPKFTYVAPNYTYVAPNYTYVAPENLTETLKRIASMHKVPSVNCHALFKDSQRDIEYARNKTKNITSPISDLAYLSLTADCRAFVTSRGYILSPLTKEEEDFPLAFSILTFKDVEMVERLLKAIYRPQNYYCIHVDKKSPDSFYQSVASIAKCFPNVFIASRRIDVQWGWFSVLEPELECMKELWRYPKWKYFFTLTGQEFPLKTNFELVKILTVYDGANDIEGTIKRANKERFRTAPPLGITPIKGSVHITVNRDFVGYILFNKTAEALLEWAKNNVSIPDETYFATLNHNPQLGVRGAYKGVPETDEDGKPFLTRFKNWGSYKCSGGQYVRSICILTLGDLPLLGKVKHYFANKFYLSEDRVVIGCLEEKIFNDTRDEYLGVKTFDTSYYANLSFVKNKV</sequence>
<dbReference type="PANTHER" id="PTHR19297">
    <property type="entry name" value="GLYCOSYLTRANSFERASE 14 FAMILY MEMBER"/>
    <property type="match status" value="1"/>
</dbReference>
<comment type="caution">
    <text evidence="12">The sequence shown here is derived from an EMBL/GenBank/DDBJ whole genome shotgun (WGS) entry which is preliminary data.</text>
</comment>
<dbReference type="EMBL" id="CAJHNH020002931">
    <property type="protein sequence ID" value="CAG5128116.1"/>
    <property type="molecule type" value="Genomic_DNA"/>
</dbReference>
<keyword evidence="4" id="KW-0808">Transferase</keyword>
<dbReference type="InterPro" id="IPR003406">
    <property type="entry name" value="Glyco_trans_14"/>
</dbReference>
<keyword evidence="6" id="KW-0735">Signal-anchor</keyword>
<evidence type="ECO:0000256" key="9">
    <source>
        <dbReference type="ARBA" id="ARBA00023180"/>
    </source>
</evidence>
<evidence type="ECO:0000256" key="10">
    <source>
        <dbReference type="ARBA" id="ARBA00038150"/>
    </source>
</evidence>